<gene>
    <name evidence="5" type="ORF">LCGC14_2720580</name>
</gene>
<dbReference type="PANTHER" id="PTHR43776">
    <property type="entry name" value="TRANSPORT ATP-BINDING PROTEIN"/>
    <property type="match status" value="1"/>
</dbReference>
<evidence type="ECO:0000256" key="3">
    <source>
        <dbReference type="ARBA" id="ARBA00022840"/>
    </source>
</evidence>
<proteinExistence type="predicted"/>
<name>A0A0F9BJB7_9ZZZZ</name>
<evidence type="ECO:0000256" key="1">
    <source>
        <dbReference type="ARBA" id="ARBA00022448"/>
    </source>
</evidence>
<protein>
    <recommendedName>
        <fullName evidence="4">ABC transporter domain-containing protein</fullName>
    </recommendedName>
</protein>
<dbReference type="Pfam" id="PF00005">
    <property type="entry name" value="ABC_tran"/>
    <property type="match status" value="1"/>
</dbReference>
<reference evidence="5" key="1">
    <citation type="journal article" date="2015" name="Nature">
        <title>Complex archaea that bridge the gap between prokaryotes and eukaryotes.</title>
        <authorList>
            <person name="Spang A."/>
            <person name="Saw J.H."/>
            <person name="Jorgensen S.L."/>
            <person name="Zaremba-Niedzwiedzka K."/>
            <person name="Martijn J."/>
            <person name="Lind A.E."/>
            <person name="van Eijk R."/>
            <person name="Schleper C."/>
            <person name="Guy L."/>
            <person name="Ettema T.J."/>
        </authorList>
    </citation>
    <scope>NUCLEOTIDE SEQUENCE</scope>
</reference>
<feature type="domain" description="ABC transporter" evidence="4">
    <location>
        <begin position="37"/>
        <end position="105"/>
    </location>
</feature>
<dbReference type="Gene3D" id="3.40.50.300">
    <property type="entry name" value="P-loop containing nucleotide triphosphate hydrolases"/>
    <property type="match status" value="1"/>
</dbReference>
<sequence>MAEPIIRVQNLKKYFPIRRGLLSALSGKPEVMVKAVDGIDFVIEQGRILGLAGESGCGKTTTGMVCVRLYRPTEGNIFFEGDDIAQYEGHYLLRFRRLAQMIFQDPYE</sequence>
<keyword evidence="1" id="KW-0813">Transport</keyword>
<evidence type="ECO:0000259" key="4">
    <source>
        <dbReference type="Pfam" id="PF00005"/>
    </source>
</evidence>
<feature type="non-terminal residue" evidence="5">
    <location>
        <position position="108"/>
    </location>
</feature>
<dbReference type="EMBL" id="LAZR01048988">
    <property type="protein sequence ID" value="KKK90679.1"/>
    <property type="molecule type" value="Genomic_DNA"/>
</dbReference>
<evidence type="ECO:0000313" key="5">
    <source>
        <dbReference type="EMBL" id="KKK90679.1"/>
    </source>
</evidence>
<keyword evidence="3" id="KW-0067">ATP-binding</keyword>
<accession>A0A0F9BJB7</accession>
<dbReference type="InterPro" id="IPR027417">
    <property type="entry name" value="P-loop_NTPase"/>
</dbReference>
<keyword evidence="2" id="KW-0547">Nucleotide-binding</keyword>
<dbReference type="InterPro" id="IPR050319">
    <property type="entry name" value="ABC_transp_ATP-bind"/>
</dbReference>
<dbReference type="AlphaFoldDB" id="A0A0F9BJB7"/>
<dbReference type="InterPro" id="IPR003439">
    <property type="entry name" value="ABC_transporter-like_ATP-bd"/>
</dbReference>
<dbReference type="SUPFAM" id="SSF52540">
    <property type="entry name" value="P-loop containing nucleoside triphosphate hydrolases"/>
    <property type="match status" value="1"/>
</dbReference>
<comment type="caution">
    <text evidence="5">The sequence shown here is derived from an EMBL/GenBank/DDBJ whole genome shotgun (WGS) entry which is preliminary data.</text>
</comment>
<dbReference type="GO" id="GO:0005524">
    <property type="term" value="F:ATP binding"/>
    <property type="evidence" value="ECO:0007669"/>
    <property type="project" value="UniProtKB-KW"/>
</dbReference>
<evidence type="ECO:0000256" key="2">
    <source>
        <dbReference type="ARBA" id="ARBA00022741"/>
    </source>
</evidence>
<dbReference type="GO" id="GO:0016887">
    <property type="term" value="F:ATP hydrolysis activity"/>
    <property type="evidence" value="ECO:0007669"/>
    <property type="project" value="InterPro"/>
</dbReference>
<organism evidence="5">
    <name type="scientific">marine sediment metagenome</name>
    <dbReference type="NCBI Taxonomy" id="412755"/>
    <lineage>
        <taxon>unclassified sequences</taxon>
        <taxon>metagenomes</taxon>
        <taxon>ecological metagenomes</taxon>
    </lineage>
</organism>